<comment type="subcellular location">
    <subcellularLocation>
        <location evidence="1">Membrane</location>
        <topology evidence="1">Multi-pass membrane protein</topology>
    </subcellularLocation>
</comment>
<dbReference type="GO" id="GO:0016020">
    <property type="term" value="C:membrane"/>
    <property type="evidence" value="ECO:0007669"/>
    <property type="project" value="UniProtKB-SubCell"/>
</dbReference>
<gene>
    <name evidence="9" type="ORF">CLAFUR5_08614</name>
</gene>
<feature type="region of interest" description="Disordered" evidence="6">
    <location>
        <begin position="394"/>
        <end position="500"/>
    </location>
</feature>
<evidence type="ECO:0000256" key="4">
    <source>
        <dbReference type="ARBA" id="ARBA00023136"/>
    </source>
</evidence>
<feature type="transmembrane region" description="Helical" evidence="7">
    <location>
        <begin position="285"/>
        <end position="305"/>
    </location>
</feature>
<keyword evidence="10" id="KW-1185">Reference proteome</keyword>
<feature type="transmembrane region" description="Helical" evidence="7">
    <location>
        <begin position="357"/>
        <end position="376"/>
    </location>
</feature>
<keyword evidence="4 7" id="KW-0472">Membrane</keyword>
<reference evidence="9" key="1">
    <citation type="submission" date="2021-12" db="EMBL/GenBank/DDBJ databases">
        <authorList>
            <person name="Zaccaron A."/>
            <person name="Stergiopoulos I."/>
        </authorList>
    </citation>
    <scope>NUCLEOTIDE SEQUENCE</scope>
    <source>
        <strain evidence="9">Race5_Kim</strain>
    </source>
</reference>
<feature type="domain" description="Rhodopsin" evidence="8">
    <location>
        <begin position="150"/>
        <end position="382"/>
    </location>
</feature>
<evidence type="ECO:0000313" key="10">
    <source>
        <dbReference type="Proteomes" id="UP000756132"/>
    </source>
</evidence>
<dbReference type="Pfam" id="PF20684">
    <property type="entry name" value="Fung_rhodopsin"/>
    <property type="match status" value="1"/>
</dbReference>
<dbReference type="OrthoDB" id="2496787at2759"/>
<name>A0A9Q8LEH3_PASFU</name>
<evidence type="ECO:0000256" key="6">
    <source>
        <dbReference type="SAM" id="MobiDB-lite"/>
    </source>
</evidence>
<dbReference type="PANTHER" id="PTHR33048">
    <property type="entry name" value="PTH11-LIKE INTEGRAL MEMBRANE PROTEIN (AFU_ORTHOLOGUE AFUA_5G11245)"/>
    <property type="match status" value="1"/>
</dbReference>
<evidence type="ECO:0000256" key="2">
    <source>
        <dbReference type="ARBA" id="ARBA00022692"/>
    </source>
</evidence>
<feature type="transmembrane region" description="Helical" evidence="7">
    <location>
        <begin position="115"/>
        <end position="133"/>
    </location>
</feature>
<protein>
    <recommendedName>
        <fullName evidence="8">Rhodopsin domain-containing protein</fullName>
    </recommendedName>
</protein>
<feature type="compositionally biased region" description="Basic and acidic residues" evidence="6">
    <location>
        <begin position="486"/>
        <end position="500"/>
    </location>
</feature>
<evidence type="ECO:0000259" key="8">
    <source>
        <dbReference type="Pfam" id="PF20684"/>
    </source>
</evidence>
<feature type="transmembrane region" description="Helical" evidence="7">
    <location>
        <begin position="154"/>
        <end position="178"/>
    </location>
</feature>
<dbReference type="InterPro" id="IPR052337">
    <property type="entry name" value="SAT4-like"/>
</dbReference>
<evidence type="ECO:0000256" key="1">
    <source>
        <dbReference type="ARBA" id="ARBA00004141"/>
    </source>
</evidence>
<dbReference type="PANTHER" id="PTHR33048:SF160">
    <property type="entry name" value="SAT4 FAMILY MEMBRANE PROTEIN"/>
    <property type="match status" value="1"/>
</dbReference>
<dbReference type="RefSeq" id="XP_047759569.1">
    <property type="nucleotide sequence ID" value="XM_047907762.1"/>
</dbReference>
<reference evidence="9" key="2">
    <citation type="journal article" date="2022" name="Microb. Genom.">
        <title>A chromosome-scale genome assembly of the tomato pathogen Cladosporium fulvum reveals a compartmentalized genome architecture and the presence of a dispensable chromosome.</title>
        <authorList>
            <person name="Zaccaron A.Z."/>
            <person name="Chen L.H."/>
            <person name="Samaras A."/>
            <person name="Stergiopoulos I."/>
        </authorList>
    </citation>
    <scope>NUCLEOTIDE SEQUENCE</scope>
    <source>
        <strain evidence="9">Race5_Kim</strain>
    </source>
</reference>
<comment type="similarity">
    <text evidence="5">Belongs to the SAT4 family.</text>
</comment>
<organism evidence="9 10">
    <name type="scientific">Passalora fulva</name>
    <name type="common">Tomato leaf mold</name>
    <name type="synonym">Cladosporium fulvum</name>
    <dbReference type="NCBI Taxonomy" id="5499"/>
    <lineage>
        <taxon>Eukaryota</taxon>
        <taxon>Fungi</taxon>
        <taxon>Dikarya</taxon>
        <taxon>Ascomycota</taxon>
        <taxon>Pezizomycotina</taxon>
        <taxon>Dothideomycetes</taxon>
        <taxon>Dothideomycetidae</taxon>
        <taxon>Mycosphaerellales</taxon>
        <taxon>Mycosphaerellaceae</taxon>
        <taxon>Fulvia</taxon>
    </lineage>
</organism>
<evidence type="ECO:0000256" key="3">
    <source>
        <dbReference type="ARBA" id="ARBA00022989"/>
    </source>
</evidence>
<keyword evidence="3 7" id="KW-1133">Transmembrane helix</keyword>
<dbReference type="InterPro" id="IPR049326">
    <property type="entry name" value="Rhodopsin_dom_fungi"/>
</dbReference>
<dbReference type="Proteomes" id="UP000756132">
    <property type="component" value="Chromosome 3"/>
</dbReference>
<dbReference type="AlphaFoldDB" id="A0A9Q8LEH3"/>
<evidence type="ECO:0000256" key="5">
    <source>
        <dbReference type="ARBA" id="ARBA00038359"/>
    </source>
</evidence>
<accession>A0A9Q8LEH3</accession>
<feature type="compositionally biased region" description="Polar residues" evidence="6">
    <location>
        <begin position="397"/>
        <end position="410"/>
    </location>
</feature>
<evidence type="ECO:0000313" key="9">
    <source>
        <dbReference type="EMBL" id="UJO15203.1"/>
    </source>
</evidence>
<proteinExistence type="inferred from homology"/>
<keyword evidence="2 7" id="KW-0812">Transmembrane</keyword>
<dbReference type="GeneID" id="71988492"/>
<dbReference type="EMBL" id="CP090165">
    <property type="protein sequence ID" value="UJO15203.1"/>
    <property type="molecule type" value="Genomic_DNA"/>
</dbReference>
<sequence length="500" mass="55887">MEPHYSDPALTIPSPTQPVVIPPSYFQPLRRRNACRIGNCWTCSRQLNTVARFIDSPQHGFYLESGVFGAFPVSISSGDRHLSCVEPGGFDAGLWSTKNTTATLCSHPIRDHTLIVFYSGIIGLAIAVAAYILRISGKIQSPCSGGIRWTSTLWWDDFVMTIAMLLIIPVSAMSVVLANTGLGKDIWTLPFDNITKILRIYYIDEDLYLSALPAVKISMLLTYLRVFQSKRFKQLVYVVIGLNIGYCIAFALVSIFQCMPIPLAWTHWDGEYGDGYCNNINAPGWTSALFNVILDILTLGLPLSMLWKMTLNKRKKFLVMLMSSLGFFVTLVSVLRLQVLVEFGGSKNITWDYKAVGYWSTIELHAAVVAASLPAIRNLIRRFLPRLMGSTAEESRGITTTGLSETTALSSGVPKMEPQIQVRPRESDEENFIPLQDFEGNDTRKHSRNFSLPQYGAPAPEASHATRTPFGDSDDYDSPVQPTPMDEVRDSHEFWRKSKF</sequence>
<evidence type="ECO:0000256" key="7">
    <source>
        <dbReference type="SAM" id="Phobius"/>
    </source>
</evidence>
<feature type="transmembrane region" description="Helical" evidence="7">
    <location>
        <begin position="236"/>
        <end position="265"/>
    </location>
</feature>
<dbReference type="KEGG" id="ffu:CLAFUR5_08614"/>
<feature type="transmembrane region" description="Helical" evidence="7">
    <location>
        <begin position="317"/>
        <end position="337"/>
    </location>
</feature>